<dbReference type="Proteomes" id="UP000051330">
    <property type="component" value="Unassembled WGS sequence"/>
</dbReference>
<dbReference type="InterPro" id="IPR004720">
    <property type="entry name" value="PTS_IIB_sorbose-sp"/>
</dbReference>
<organism evidence="9 10">
    <name type="scientific">Schleiferilactobacillus perolens DSM 12744</name>
    <dbReference type="NCBI Taxonomy" id="1423792"/>
    <lineage>
        <taxon>Bacteria</taxon>
        <taxon>Bacillati</taxon>
        <taxon>Bacillota</taxon>
        <taxon>Bacilli</taxon>
        <taxon>Lactobacillales</taxon>
        <taxon>Lactobacillaceae</taxon>
        <taxon>Schleiferilactobacillus</taxon>
    </lineage>
</organism>
<dbReference type="EMBL" id="AZEC01000001">
    <property type="protein sequence ID" value="KRL14784.1"/>
    <property type="molecule type" value="Genomic_DNA"/>
</dbReference>
<evidence type="ECO:0000256" key="6">
    <source>
        <dbReference type="ARBA" id="ARBA00022683"/>
    </source>
</evidence>
<feature type="domain" description="PTS EIIB type-4" evidence="8">
    <location>
        <begin position="12"/>
        <end position="179"/>
    </location>
</feature>
<protein>
    <submittedName>
        <fullName evidence="9">Phosphotransferase enzyme IIB component</fullName>
    </submittedName>
</protein>
<evidence type="ECO:0000313" key="9">
    <source>
        <dbReference type="EMBL" id="KRL14784.1"/>
    </source>
</evidence>
<dbReference type="SUPFAM" id="SSF52728">
    <property type="entry name" value="PTS IIb component"/>
    <property type="match status" value="1"/>
</dbReference>
<dbReference type="PROSITE" id="PS51101">
    <property type="entry name" value="PTS_EIIB_TYPE_4"/>
    <property type="match status" value="1"/>
</dbReference>
<keyword evidence="7" id="KW-0418">Kinase</keyword>
<keyword evidence="5 9" id="KW-0808">Transferase</keyword>
<dbReference type="PATRIC" id="fig|1423792.3.peg.448"/>
<keyword evidence="10" id="KW-1185">Reference proteome</keyword>
<dbReference type="AlphaFoldDB" id="A0A0R1N3Q4"/>
<comment type="caution">
    <text evidence="9">The sequence shown here is derived from an EMBL/GenBank/DDBJ whole genome shotgun (WGS) entry which is preliminary data.</text>
</comment>
<evidence type="ECO:0000256" key="2">
    <source>
        <dbReference type="ARBA" id="ARBA00022448"/>
    </source>
</evidence>
<name>A0A0R1N3Q4_9LACO</name>
<reference evidence="9 10" key="1">
    <citation type="journal article" date="2015" name="Genome Announc.">
        <title>Expanding the biotechnology potential of lactobacilli through comparative genomics of 213 strains and associated genera.</title>
        <authorList>
            <person name="Sun Z."/>
            <person name="Harris H.M."/>
            <person name="McCann A."/>
            <person name="Guo C."/>
            <person name="Argimon S."/>
            <person name="Zhang W."/>
            <person name="Yang X."/>
            <person name="Jeffery I.B."/>
            <person name="Cooney J.C."/>
            <person name="Kagawa T.F."/>
            <person name="Liu W."/>
            <person name="Song Y."/>
            <person name="Salvetti E."/>
            <person name="Wrobel A."/>
            <person name="Rasinkangas P."/>
            <person name="Parkhill J."/>
            <person name="Rea M.C."/>
            <person name="O'Sullivan O."/>
            <person name="Ritari J."/>
            <person name="Douillard F.P."/>
            <person name="Paul Ross R."/>
            <person name="Yang R."/>
            <person name="Briner A.E."/>
            <person name="Felis G.E."/>
            <person name="de Vos W.M."/>
            <person name="Barrangou R."/>
            <person name="Klaenhammer T.R."/>
            <person name="Caufield P.W."/>
            <person name="Cui Y."/>
            <person name="Zhang H."/>
            <person name="O'Toole P.W."/>
        </authorList>
    </citation>
    <scope>NUCLEOTIDE SEQUENCE [LARGE SCALE GENOMIC DNA]</scope>
    <source>
        <strain evidence="9 10">DSM 12744</strain>
    </source>
</reference>
<accession>A0A0R1N3Q4</accession>
<dbReference type="GO" id="GO:0016301">
    <property type="term" value="F:kinase activity"/>
    <property type="evidence" value="ECO:0007669"/>
    <property type="project" value="UniProtKB-KW"/>
</dbReference>
<keyword evidence="2" id="KW-0813">Transport</keyword>
<gene>
    <name evidence="9" type="ORF">FD09_GL000444</name>
</gene>
<keyword evidence="6" id="KW-0598">Phosphotransferase system</keyword>
<dbReference type="GO" id="GO:0005737">
    <property type="term" value="C:cytoplasm"/>
    <property type="evidence" value="ECO:0007669"/>
    <property type="project" value="UniProtKB-SubCell"/>
</dbReference>
<dbReference type="InterPro" id="IPR036667">
    <property type="entry name" value="PTS_IIB_sorbose-sp_sf"/>
</dbReference>
<dbReference type="GO" id="GO:0008982">
    <property type="term" value="F:protein-N(PI)-phosphohistidine-sugar phosphotransferase activity"/>
    <property type="evidence" value="ECO:0007669"/>
    <property type="project" value="InterPro"/>
</dbReference>
<keyword evidence="3" id="KW-0963">Cytoplasm</keyword>
<evidence type="ECO:0000256" key="7">
    <source>
        <dbReference type="ARBA" id="ARBA00022777"/>
    </source>
</evidence>
<evidence type="ECO:0000256" key="4">
    <source>
        <dbReference type="ARBA" id="ARBA00022597"/>
    </source>
</evidence>
<keyword evidence="4" id="KW-0762">Sugar transport</keyword>
<evidence type="ECO:0000313" key="10">
    <source>
        <dbReference type="Proteomes" id="UP000051330"/>
    </source>
</evidence>
<dbReference type="Pfam" id="PF03830">
    <property type="entry name" value="PTSIIB_sorb"/>
    <property type="match status" value="1"/>
</dbReference>
<evidence type="ECO:0000256" key="5">
    <source>
        <dbReference type="ARBA" id="ARBA00022679"/>
    </source>
</evidence>
<comment type="subcellular location">
    <subcellularLocation>
        <location evidence="1">Cytoplasm</location>
    </subcellularLocation>
</comment>
<dbReference type="STRING" id="1423792.FD09_GL000444"/>
<evidence type="ECO:0000256" key="3">
    <source>
        <dbReference type="ARBA" id="ARBA00022490"/>
    </source>
</evidence>
<proteinExistence type="predicted"/>
<evidence type="ECO:0000259" key="8">
    <source>
        <dbReference type="PROSITE" id="PS51101"/>
    </source>
</evidence>
<sequence length="179" mass="19889">MLLKRHAQFKEEINMIQALRVDERLIHGQIAMVWSRELNLDGIVVANDAAAENEAQQMALKMAVPNGIKVIVKSIDGAIELLQDPRADKMKLFVLVRTVADAEKLAEALPAPKIKYVNIGNVGKASEEEKTTLTQFVMLTQSEIAALKKLVALYPETALQNLPSDKKELASRFITEKNL</sequence>
<evidence type="ECO:0000256" key="1">
    <source>
        <dbReference type="ARBA" id="ARBA00004496"/>
    </source>
</evidence>
<dbReference type="GO" id="GO:0009401">
    <property type="term" value="P:phosphoenolpyruvate-dependent sugar phosphotransferase system"/>
    <property type="evidence" value="ECO:0007669"/>
    <property type="project" value="UniProtKB-KW"/>
</dbReference>
<dbReference type="Gene3D" id="3.40.35.10">
    <property type="entry name" value="Phosphotransferase system, sorbose subfamily IIB component"/>
    <property type="match status" value="1"/>
</dbReference>